<dbReference type="VEuPathDB" id="TrichDB:TRFO_01203"/>
<dbReference type="OrthoDB" id="10604526at2759"/>
<proteinExistence type="predicted"/>
<feature type="domain" description="Protein kinase" evidence="3">
    <location>
        <begin position="1"/>
        <end position="251"/>
    </location>
</feature>
<evidence type="ECO:0000313" key="4">
    <source>
        <dbReference type="EMBL" id="OHT11242.1"/>
    </source>
</evidence>
<evidence type="ECO:0000256" key="2">
    <source>
        <dbReference type="ARBA" id="ARBA00022840"/>
    </source>
</evidence>
<reference evidence="4" key="1">
    <citation type="submission" date="2016-10" db="EMBL/GenBank/DDBJ databases">
        <authorList>
            <person name="Benchimol M."/>
            <person name="Almeida L.G."/>
            <person name="Vasconcelos A.T."/>
            <person name="Perreira-Neves A."/>
            <person name="Rosa I.A."/>
            <person name="Tasca T."/>
            <person name="Bogo M.R."/>
            <person name="de Souza W."/>
        </authorList>
    </citation>
    <scope>NUCLEOTIDE SEQUENCE [LARGE SCALE GENOMIC DNA]</scope>
    <source>
        <strain evidence="4">K</strain>
    </source>
</reference>
<dbReference type="RefSeq" id="XP_068364378.1">
    <property type="nucleotide sequence ID" value="XM_068489967.1"/>
</dbReference>
<evidence type="ECO:0000313" key="5">
    <source>
        <dbReference type="Proteomes" id="UP000179807"/>
    </source>
</evidence>
<dbReference type="Gene3D" id="1.10.510.10">
    <property type="entry name" value="Transferase(Phosphotransferase) domain 1"/>
    <property type="match status" value="1"/>
</dbReference>
<evidence type="ECO:0000256" key="1">
    <source>
        <dbReference type="ARBA" id="ARBA00022741"/>
    </source>
</evidence>
<dbReference type="Proteomes" id="UP000179807">
    <property type="component" value="Unassembled WGS sequence"/>
</dbReference>
<evidence type="ECO:0000259" key="3">
    <source>
        <dbReference type="PROSITE" id="PS50011"/>
    </source>
</evidence>
<dbReference type="Pfam" id="PF00069">
    <property type="entry name" value="Pkinase"/>
    <property type="match status" value="1"/>
</dbReference>
<keyword evidence="2" id="KW-0067">ATP-binding</keyword>
<dbReference type="PANTHER" id="PTHR44329">
    <property type="entry name" value="SERINE/THREONINE-PROTEIN KINASE TNNI3K-RELATED"/>
    <property type="match status" value="1"/>
</dbReference>
<comment type="caution">
    <text evidence="4">The sequence shown here is derived from an EMBL/GenBank/DDBJ whole genome shotgun (WGS) entry which is preliminary data.</text>
</comment>
<organism evidence="4 5">
    <name type="scientific">Tritrichomonas foetus</name>
    <dbReference type="NCBI Taxonomy" id="1144522"/>
    <lineage>
        <taxon>Eukaryota</taxon>
        <taxon>Metamonada</taxon>
        <taxon>Parabasalia</taxon>
        <taxon>Tritrichomonadida</taxon>
        <taxon>Tritrichomonadidae</taxon>
        <taxon>Tritrichomonas</taxon>
    </lineage>
</organism>
<dbReference type="InterPro" id="IPR051681">
    <property type="entry name" value="Ser/Thr_Kinases-Pseudokinases"/>
</dbReference>
<accession>A0A1J4KJG7</accession>
<gene>
    <name evidence="4" type="ORF">TRFO_01203</name>
</gene>
<dbReference type="SUPFAM" id="SSF56112">
    <property type="entry name" value="Protein kinase-like (PK-like)"/>
    <property type="match status" value="1"/>
</dbReference>
<dbReference type="PROSITE" id="PS50011">
    <property type="entry name" value="PROTEIN_KINASE_DOM"/>
    <property type="match status" value="1"/>
</dbReference>
<dbReference type="InterPro" id="IPR011009">
    <property type="entry name" value="Kinase-like_dom_sf"/>
</dbReference>
<protein>
    <recommendedName>
        <fullName evidence="3">Protein kinase domain-containing protein</fullName>
    </recommendedName>
</protein>
<name>A0A1J4KJG7_9EUKA</name>
<dbReference type="EMBL" id="MLAK01000593">
    <property type="protein sequence ID" value="OHT11242.1"/>
    <property type="molecule type" value="Genomic_DNA"/>
</dbReference>
<dbReference type="GO" id="GO:0005524">
    <property type="term" value="F:ATP binding"/>
    <property type="evidence" value="ECO:0007669"/>
    <property type="project" value="UniProtKB-KW"/>
</dbReference>
<keyword evidence="5" id="KW-1185">Reference proteome</keyword>
<dbReference type="GeneID" id="94824671"/>
<keyword evidence="1" id="KW-0547">Nucleotide-binding</keyword>
<dbReference type="AlphaFoldDB" id="A0A1J4KJG7"/>
<dbReference type="InterPro" id="IPR000719">
    <property type="entry name" value="Prot_kinase_dom"/>
</dbReference>
<dbReference type="GO" id="GO:0004674">
    <property type="term" value="F:protein serine/threonine kinase activity"/>
    <property type="evidence" value="ECO:0007669"/>
    <property type="project" value="TreeGrafter"/>
</dbReference>
<sequence length="915" mass="105874">MGKNDIFVVWTGMDTRTNKKVVIKEFVKFTDNKERKMFLRESYLLSLTNNKFIIPFIGYTVDHPYAIITEYIPNGNLSILIHGDSDKNSEKKHFSSTYKSIIAMSIAFAMSHVHSLNIIHRDLKPSTVLIEANGTPRIAGFGFARFEDTIGTMTRRIGTPAYMSPEIIKDFYYSMKTDIYSFGVLLYEMSENHHPYPFKTTTDIYDEVVDGDLRPNFSRSTSFGLQRYISKCWSSDAHKRPTFDQIFNDFANGKISFSSSDRSVIKNAADKLRKYHLKSETQGKIPPLVFVDLQQVYLKLQQQKDPTFNVPKEKKIESNTNNIEADKQKEITVLKPIPKINMSNILKKASMQTIAVSQGFIGKNEQVITSALPPATSIKKTIETENLPDLPTFSKILSPSMKQSIKTSKFEDCQTEGNVFHNSETQNDITKSTTLVNLKFNFDQSLLMDVLNPKFIPYINQIADNLPPNYYDEYLIVISKIFKFLANESKVEVLKSFFIIGCRDVTFIDHLINSDLIQDLKINGLETVLQMTNLYYFFFTQRKNFLMNPLIHSNLPFLIKTCPEDMIILLSYYTQKIPNIEQSLPVLDLFLKETSIFLQLDCANHFISIFYHLCIKSPEYLNRRQNDVLAQFEVLTRSQNVIIINEAYKGITNLYDPKYLLNFDIIINNFENDTLHDIICSLLLRVEKFPPSRRLANFFIDKSRVSEEWFLVLMKFSECSTETAKVVVHNQQWMNFGIPTYVNNYKLFLILFQSSLLRKTIVTQHSFYYLLLLFLESNDRDILRSFDEIAKKAPLTKDVLIALEKGKFLKRYFLKLYEETDSEMLAVFVNFFHELAKIGYVNSYEIAITKLIYLIKSNPELSSSIIHTLIQISALPEAVPILKMRKMDAYFQMLKTIQGYEAYAQSFLSNIEKNG</sequence>
<dbReference type="PANTHER" id="PTHR44329:SF298">
    <property type="entry name" value="MIXED LINEAGE KINASE DOMAIN-LIKE PROTEIN"/>
    <property type="match status" value="1"/>
</dbReference>